<dbReference type="EMBL" id="JAODUP010001571">
    <property type="protein sequence ID" value="KAK2139896.1"/>
    <property type="molecule type" value="Genomic_DNA"/>
</dbReference>
<gene>
    <name evidence="1" type="ORF">LSH36_1572g00004</name>
</gene>
<comment type="caution">
    <text evidence="1">The sequence shown here is derived from an EMBL/GenBank/DDBJ whole genome shotgun (WGS) entry which is preliminary data.</text>
</comment>
<name>A0AAD9ISM7_9ANNE</name>
<keyword evidence="2" id="KW-1185">Reference proteome</keyword>
<evidence type="ECO:0000313" key="1">
    <source>
        <dbReference type="EMBL" id="KAK2139896.1"/>
    </source>
</evidence>
<organism evidence="1 2">
    <name type="scientific">Paralvinella palmiformis</name>
    <dbReference type="NCBI Taxonomy" id="53620"/>
    <lineage>
        <taxon>Eukaryota</taxon>
        <taxon>Metazoa</taxon>
        <taxon>Spiralia</taxon>
        <taxon>Lophotrochozoa</taxon>
        <taxon>Annelida</taxon>
        <taxon>Polychaeta</taxon>
        <taxon>Sedentaria</taxon>
        <taxon>Canalipalpata</taxon>
        <taxon>Terebellida</taxon>
        <taxon>Terebelliformia</taxon>
        <taxon>Alvinellidae</taxon>
        <taxon>Paralvinella</taxon>
    </lineage>
</organism>
<dbReference type="Proteomes" id="UP001208570">
    <property type="component" value="Unassembled WGS sequence"/>
</dbReference>
<proteinExistence type="predicted"/>
<accession>A0AAD9ISM7</accession>
<dbReference type="AlphaFoldDB" id="A0AAD9ISM7"/>
<evidence type="ECO:0000313" key="2">
    <source>
        <dbReference type="Proteomes" id="UP001208570"/>
    </source>
</evidence>
<reference evidence="1" key="1">
    <citation type="journal article" date="2023" name="Mol. Biol. Evol.">
        <title>Third-Generation Sequencing Reveals the Adaptive Role of the Epigenome in Three Deep-Sea Polychaetes.</title>
        <authorList>
            <person name="Perez M."/>
            <person name="Aroh O."/>
            <person name="Sun Y."/>
            <person name="Lan Y."/>
            <person name="Juniper S.K."/>
            <person name="Young C.R."/>
            <person name="Angers B."/>
            <person name="Qian P.Y."/>
        </authorList>
    </citation>
    <scope>NUCLEOTIDE SEQUENCE</scope>
    <source>
        <strain evidence="1">P08H-3</strain>
    </source>
</reference>
<sequence>MQDLGLTQRYKDSADVKLFSGMMDSLALLPIRDLPAGIEFPRNNTPEGMEPLLNYFDAFYCTGTYRRIQRDAPDDEGQNVMMLRRIPPLFPPHIWIVHQVTLDDEYRTHNLYEMGASMLKSSFKELVTTSAGNLIIE</sequence>
<protein>
    <submittedName>
        <fullName evidence="1">Uncharacterized protein</fullName>
    </submittedName>
</protein>